<feature type="domain" description="Beta-galactosidase trimerisation" evidence="8">
    <location>
        <begin position="392"/>
        <end position="599"/>
    </location>
</feature>
<evidence type="ECO:0000313" key="10">
    <source>
        <dbReference type="Proteomes" id="UP001240250"/>
    </source>
</evidence>
<keyword evidence="10" id="KW-1185">Reference proteome</keyword>
<reference evidence="9 10" key="1">
    <citation type="submission" date="2023-07" db="EMBL/GenBank/DDBJ databases">
        <title>Sequencing the genomes of 1000 actinobacteria strains.</title>
        <authorList>
            <person name="Klenk H.-P."/>
        </authorList>
    </citation>
    <scope>NUCLEOTIDE SEQUENCE [LARGE SCALE GENOMIC DNA]</scope>
    <source>
        <strain evidence="9 10">DSM 14785</strain>
    </source>
</reference>
<sequence>MPAQPRIRYGGDYNPEQWPQEVWDEDVRLMRRAHVTTATVGVFSWSRLEPRPGEYDFAWLDDVLDRLHAGGVRVDLATATASPPAWFAQRYPDSLPVTEDGVRLAFGSRQHYSPSSPDYRRHALALVEQVVRRYADHPALEMWHVNNEYGCHAALSYDVHTVAAFRAWLQDRYGTVDELNRAWGTDFWSQRYAAFDQVGVPSAAPSFRNPGQLLDFRRFSSDAMLALHRAEVEVIRRHSPDVPITTNFMGFFPHTDYWAWARHVDVVSDDSYPDPADPAAHVRLAAQRDLMRGLGQGRPWLLMEQATSAVNWRERNAPRPRGQHRAHSLQAVARGADGVLHFQWRQSAAGAERFHSAMLPHAGEDTRLFRDVVALGEELAGLSDLVGQGVDARVAIVLDWDAWWALDQPATPARLDYVDRFLDWYAPFLRRGVTVDVVAAGADVTGYDLVVVPLLHAAQREHLEAYDAYVRGGGHLVVTYATALVDQDLHVYLGGYLGPLRGTLGVRVEEVAPTAGPDGGPGSGLRLAGEVAGDASLWQDVLVVDDAQVVATFADGHAAGGAAVTRRAHGDGAAWYVATQPAGDVLDALADRWLREAGVPALLAAPVAGVEAVRRGDRLVVVNHTAAPVSLAVAGRRVDLDAHDAHVLDAGADA</sequence>
<dbReference type="InterPro" id="IPR013529">
    <property type="entry name" value="Glyco_hydro_42_N"/>
</dbReference>
<dbReference type="CDD" id="cd03143">
    <property type="entry name" value="A4_beta-galactosidase_middle_domain"/>
    <property type="match status" value="1"/>
</dbReference>
<dbReference type="PIRSF" id="PIRSF001084">
    <property type="entry name" value="B-galactosidase"/>
    <property type="match status" value="1"/>
</dbReference>
<dbReference type="GO" id="GO:0004565">
    <property type="term" value="F:beta-galactosidase activity"/>
    <property type="evidence" value="ECO:0007669"/>
    <property type="project" value="UniProtKB-EC"/>
</dbReference>
<dbReference type="InterPro" id="IPR029062">
    <property type="entry name" value="Class_I_gatase-like"/>
</dbReference>
<evidence type="ECO:0000313" key="9">
    <source>
        <dbReference type="EMBL" id="MDQ0425855.1"/>
    </source>
</evidence>
<evidence type="ECO:0000259" key="7">
    <source>
        <dbReference type="Pfam" id="PF02449"/>
    </source>
</evidence>
<dbReference type="EMBL" id="JAUSVM010000001">
    <property type="protein sequence ID" value="MDQ0425855.1"/>
    <property type="molecule type" value="Genomic_DNA"/>
</dbReference>
<proteinExistence type="inferred from homology"/>
<dbReference type="EC" id="3.2.1.23" evidence="3 6"/>
<dbReference type="PANTHER" id="PTHR36447">
    <property type="entry name" value="BETA-GALACTOSIDASE GANA"/>
    <property type="match status" value="1"/>
</dbReference>
<evidence type="ECO:0000256" key="5">
    <source>
        <dbReference type="ARBA" id="ARBA00023295"/>
    </source>
</evidence>
<comment type="similarity">
    <text evidence="2 6">Belongs to the glycosyl hydrolase 42 family.</text>
</comment>
<dbReference type="InterPro" id="IPR003476">
    <property type="entry name" value="Glyco_hydro_42"/>
</dbReference>
<evidence type="ECO:0000256" key="6">
    <source>
        <dbReference type="PIRNR" id="PIRNR001084"/>
    </source>
</evidence>
<evidence type="ECO:0000256" key="1">
    <source>
        <dbReference type="ARBA" id="ARBA00001412"/>
    </source>
</evidence>
<dbReference type="InterPro" id="IPR013738">
    <property type="entry name" value="Beta_galactosidase_Trimer"/>
</dbReference>
<dbReference type="InterPro" id="IPR017853">
    <property type="entry name" value="GH"/>
</dbReference>
<evidence type="ECO:0000259" key="8">
    <source>
        <dbReference type="Pfam" id="PF08532"/>
    </source>
</evidence>
<accession>A0ABU0GKG9</accession>
<keyword evidence="5 6" id="KW-0326">Glycosidase</keyword>
<protein>
    <recommendedName>
        <fullName evidence="3 6">Beta-galactosidase</fullName>
        <shortName evidence="6">Beta-gal</shortName>
        <ecNumber evidence="3 6">3.2.1.23</ecNumber>
    </recommendedName>
</protein>
<evidence type="ECO:0000256" key="2">
    <source>
        <dbReference type="ARBA" id="ARBA00005940"/>
    </source>
</evidence>
<feature type="domain" description="Glycoside hydrolase family 42 N-terminal" evidence="7">
    <location>
        <begin position="12"/>
        <end position="380"/>
    </location>
</feature>
<comment type="caution">
    <text evidence="9">The sequence shown here is derived from an EMBL/GenBank/DDBJ whole genome shotgun (WGS) entry which is preliminary data.</text>
</comment>
<dbReference type="RefSeq" id="WP_070320234.1">
    <property type="nucleotide sequence ID" value="NZ_JAUSVM010000001.1"/>
</dbReference>
<gene>
    <name evidence="9" type="ORF">JO380_002236</name>
</gene>
<keyword evidence="4 6" id="KW-0378">Hydrolase</keyword>
<dbReference type="Gene3D" id="3.20.20.80">
    <property type="entry name" value="Glycosidases"/>
    <property type="match status" value="1"/>
</dbReference>
<dbReference type="Gene3D" id="3.40.50.880">
    <property type="match status" value="1"/>
</dbReference>
<evidence type="ECO:0000256" key="4">
    <source>
        <dbReference type="ARBA" id="ARBA00022801"/>
    </source>
</evidence>
<dbReference type="SUPFAM" id="SSF51445">
    <property type="entry name" value="(Trans)glycosidases"/>
    <property type="match status" value="1"/>
</dbReference>
<comment type="catalytic activity">
    <reaction evidence="1 6">
        <text>Hydrolysis of terminal non-reducing beta-D-galactose residues in beta-D-galactosides.</text>
        <dbReference type="EC" id="3.2.1.23"/>
    </reaction>
</comment>
<name>A0ABU0GKG9_9CELL</name>
<dbReference type="Pfam" id="PF02449">
    <property type="entry name" value="Glyco_hydro_42"/>
    <property type="match status" value="1"/>
</dbReference>
<dbReference type="SUPFAM" id="SSF52317">
    <property type="entry name" value="Class I glutamine amidotransferase-like"/>
    <property type="match status" value="1"/>
</dbReference>
<organism evidence="9 10">
    <name type="scientific">Cellulomonas iranensis</name>
    <dbReference type="NCBI Taxonomy" id="76862"/>
    <lineage>
        <taxon>Bacteria</taxon>
        <taxon>Bacillati</taxon>
        <taxon>Actinomycetota</taxon>
        <taxon>Actinomycetes</taxon>
        <taxon>Micrococcales</taxon>
        <taxon>Cellulomonadaceae</taxon>
        <taxon>Cellulomonas</taxon>
    </lineage>
</organism>
<evidence type="ECO:0000256" key="3">
    <source>
        <dbReference type="ARBA" id="ARBA00012756"/>
    </source>
</evidence>
<dbReference type="Proteomes" id="UP001240250">
    <property type="component" value="Unassembled WGS sequence"/>
</dbReference>
<dbReference type="PANTHER" id="PTHR36447:SF1">
    <property type="entry name" value="BETA-GALACTOSIDASE GANA"/>
    <property type="match status" value="1"/>
</dbReference>
<dbReference type="Pfam" id="PF08532">
    <property type="entry name" value="Glyco_hydro_42M"/>
    <property type="match status" value="1"/>
</dbReference>